<dbReference type="KEGG" id="bgo:BM43_4828"/>
<dbReference type="GO" id="GO:0008999">
    <property type="term" value="F:protein-N-terminal-alanine acetyltransferase activity"/>
    <property type="evidence" value="ECO:0007669"/>
    <property type="project" value="TreeGrafter"/>
</dbReference>
<dbReference type="GeneID" id="66461063"/>
<dbReference type="Pfam" id="PF13302">
    <property type="entry name" value="Acetyltransf_3"/>
    <property type="match status" value="1"/>
</dbReference>
<reference evidence="3" key="2">
    <citation type="submission" date="2022-09" db="EMBL/GenBank/DDBJ databases">
        <title>Genomic of Burkholderia gladioli.</title>
        <authorList>
            <person name="Wu H."/>
        </authorList>
    </citation>
    <scope>NUCLEOTIDE SEQUENCE</scope>
    <source>
        <strain evidence="3">ZN-S4</strain>
    </source>
</reference>
<dbReference type="SUPFAM" id="SSF55729">
    <property type="entry name" value="Acyl-CoA N-acyltransferases (Nat)"/>
    <property type="match status" value="1"/>
</dbReference>
<protein>
    <submittedName>
        <fullName evidence="2">Acetyltransferase family protein</fullName>
    </submittedName>
    <submittedName>
        <fullName evidence="3">GNAT family N-acetyltransferase</fullName>
    </submittedName>
</protein>
<evidence type="ECO:0000313" key="2">
    <source>
        <dbReference type="EMBL" id="KGC15161.1"/>
    </source>
</evidence>
<feature type="domain" description="N-acetyltransferase" evidence="1">
    <location>
        <begin position="21"/>
        <end position="187"/>
    </location>
</feature>
<proteinExistence type="predicted"/>
<dbReference type="GO" id="GO:0005737">
    <property type="term" value="C:cytoplasm"/>
    <property type="evidence" value="ECO:0007669"/>
    <property type="project" value="TreeGrafter"/>
</dbReference>
<dbReference type="InterPro" id="IPR016181">
    <property type="entry name" value="Acyl_CoA_acyltransferase"/>
</dbReference>
<organism evidence="2 4">
    <name type="scientific">Burkholderia gladioli</name>
    <name type="common">Pseudomonas marginata</name>
    <name type="synonym">Phytomonas marginata</name>
    <dbReference type="NCBI Taxonomy" id="28095"/>
    <lineage>
        <taxon>Bacteria</taxon>
        <taxon>Pseudomonadati</taxon>
        <taxon>Pseudomonadota</taxon>
        <taxon>Betaproteobacteria</taxon>
        <taxon>Burkholderiales</taxon>
        <taxon>Burkholderiaceae</taxon>
        <taxon>Burkholderia</taxon>
    </lineage>
</organism>
<dbReference type="EMBL" id="CP104215">
    <property type="protein sequence ID" value="UWX75271.1"/>
    <property type="molecule type" value="Genomic_DNA"/>
</dbReference>
<gene>
    <name evidence="2" type="ORF">DM48_2938</name>
    <name evidence="3" type="ORF">NYZ96_31200</name>
</gene>
<dbReference type="AlphaFoldDB" id="A0AAW7R476"/>
<dbReference type="InterPro" id="IPR000182">
    <property type="entry name" value="GNAT_dom"/>
</dbReference>
<sequence>MPGGHPSAPMEAFPHLLTRRLVLRELSAADAPALYAIHGDAEAMRWYGADPLTAPAQAARLIDTFSAWRIAGSGLRWGLERRADARLLGTCGLFRWSRPWRSCTIGYELAREVRGQGFMREALGAVLEHGFETMALNRIEARVHPDNAASLRALEALGFVREGYQRQAGYWGGAFHDLAQYALLREDHRARGAGGAPPIARRA</sequence>
<dbReference type="RefSeq" id="WP_036056665.1">
    <property type="nucleotide sequence ID" value="NZ_CADEPP010000002.1"/>
</dbReference>
<reference evidence="2 4" key="1">
    <citation type="submission" date="2014-04" db="EMBL/GenBank/DDBJ databases">
        <authorList>
            <person name="Bishop-Lilly K.A."/>
            <person name="Broomall S.M."/>
            <person name="Chain P.S."/>
            <person name="Chertkov O."/>
            <person name="Coyne S.R."/>
            <person name="Daligault H.E."/>
            <person name="Davenport K.W."/>
            <person name="Erkkila T."/>
            <person name="Frey K.G."/>
            <person name="Gibbons H.S."/>
            <person name="Gu W."/>
            <person name="Jaissle J."/>
            <person name="Johnson S.L."/>
            <person name="Koroleva G.I."/>
            <person name="Ladner J.T."/>
            <person name="Lo C.-C."/>
            <person name="Minogue T.D."/>
            <person name="Munk C."/>
            <person name="Palacios G.F."/>
            <person name="Redden C.L."/>
            <person name="Rosenzweig C.N."/>
            <person name="Scholz M.B."/>
            <person name="Teshima H."/>
            <person name="Xu Y."/>
        </authorList>
    </citation>
    <scope>NUCLEOTIDE SEQUENCE [LARGE SCALE GENOMIC DNA]</scope>
    <source>
        <strain evidence="4">gladioli</strain>
        <strain evidence="2">Gladioli</strain>
    </source>
</reference>
<dbReference type="PANTHER" id="PTHR43792">
    <property type="entry name" value="GNAT FAMILY, PUTATIVE (AFU_ORTHOLOGUE AFUA_3G00765)-RELATED-RELATED"/>
    <property type="match status" value="1"/>
</dbReference>
<dbReference type="Proteomes" id="UP000029590">
    <property type="component" value="Unassembled WGS sequence"/>
</dbReference>
<evidence type="ECO:0000313" key="3">
    <source>
        <dbReference type="EMBL" id="UWX75271.1"/>
    </source>
</evidence>
<dbReference type="InterPro" id="IPR051531">
    <property type="entry name" value="N-acetyltransferase"/>
</dbReference>
<accession>A0AAW7R476</accession>
<dbReference type="EMBL" id="JPGG01000016">
    <property type="protein sequence ID" value="KGC15161.1"/>
    <property type="molecule type" value="Genomic_DNA"/>
</dbReference>
<dbReference type="PROSITE" id="PS51186">
    <property type="entry name" value="GNAT"/>
    <property type="match status" value="1"/>
</dbReference>
<dbReference type="Proteomes" id="UP001059745">
    <property type="component" value="Chromosome 2"/>
</dbReference>
<evidence type="ECO:0000259" key="1">
    <source>
        <dbReference type="PROSITE" id="PS51186"/>
    </source>
</evidence>
<evidence type="ECO:0000313" key="4">
    <source>
        <dbReference type="Proteomes" id="UP000029590"/>
    </source>
</evidence>
<name>A0AAW7R476_BURGA</name>
<dbReference type="PANTHER" id="PTHR43792:SF9">
    <property type="entry name" value="RIBOSOMAL-PROTEIN-ALANINE ACETYLTRANSFERASE"/>
    <property type="match status" value="1"/>
</dbReference>
<dbReference type="Gene3D" id="3.40.630.30">
    <property type="match status" value="1"/>
</dbReference>